<organism evidence="20">
    <name type="scientific">avian metapneumovirus</name>
    <dbReference type="NCBI Taxonomy" id="38525"/>
    <lineage>
        <taxon>Viruses</taxon>
        <taxon>Riboviria</taxon>
        <taxon>Orthornavirae</taxon>
        <taxon>Negarnaviricota</taxon>
        <taxon>Haploviricotina</taxon>
        <taxon>Monjiviricetes</taxon>
        <taxon>Mononegavirales</taxon>
        <taxon>Pneumoviridae</taxon>
        <taxon>Metapneumovirus</taxon>
        <taxon>Metapneumovirus avis</taxon>
    </lineage>
</organism>
<reference evidence="20" key="1">
    <citation type="submission" date="2019-02" db="EMBL/GenBank/DDBJ databases">
        <title>Complete Genome Sequence of a Divergent Avian Metapneumovirus from a Monk Parakeet (Myiopsitta monachus).</title>
        <authorList>
            <person name="Retallack H."/>
            <person name="Clubb S."/>
            <person name="DeRisi J.L."/>
        </authorList>
    </citation>
    <scope>NUCLEOTIDE SEQUENCE</scope>
    <source>
        <strain evidence="20">PAR-05</strain>
    </source>
</reference>
<keyword evidence="12" id="KW-1043">Host membrane</keyword>
<name>A0A481Y7U6_9MONO</name>
<evidence type="ECO:0000256" key="1">
    <source>
        <dbReference type="ARBA" id="ARBA00004178"/>
    </source>
</evidence>
<feature type="transmembrane region" description="Helical" evidence="19">
    <location>
        <begin position="491"/>
        <end position="514"/>
    </location>
</feature>
<protein>
    <recommendedName>
        <fullName evidence="4">Fusion glycoprotein F0</fullName>
    </recommendedName>
</protein>
<dbReference type="SUPFAM" id="SSF58069">
    <property type="entry name" value="Virus ectodomain"/>
    <property type="match status" value="2"/>
</dbReference>
<keyword evidence="10" id="KW-0732">Signal</keyword>
<evidence type="ECO:0000256" key="18">
    <source>
        <dbReference type="ARBA" id="ARBA00023296"/>
    </source>
</evidence>
<keyword evidence="6" id="KW-1032">Host cell membrane</keyword>
<keyword evidence="17" id="KW-0325">Glycoprotein</keyword>
<dbReference type="InterPro" id="IPR000776">
    <property type="entry name" value="Fusion_F0_Paramyxovir"/>
</dbReference>
<evidence type="ECO:0000256" key="16">
    <source>
        <dbReference type="ARBA" id="ARBA00023157"/>
    </source>
</evidence>
<dbReference type="GO" id="GO:0055036">
    <property type="term" value="C:virion membrane"/>
    <property type="evidence" value="ECO:0007669"/>
    <property type="project" value="UniProtKB-SubCell"/>
</dbReference>
<dbReference type="GO" id="GO:0019064">
    <property type="term" value="P:fusion of virus membrane with host plasma membrane"/>
    <property type="evidence" value="ECO:0007669"/>
    <property type="project" value="UniProtKB-KW"/>
</dbReference>
<dbReference type="GO" id="GO:0020002">
    <property type="term" value="C:host cell plasma membrane"/>
    <property type="evidence" value="ECO:0007669"/>
    <property type="project" value="UniProtKB-SubCell"/>
</dbReference>
<evidence type="ECO:0000256" key="8">
    <source>
        <dbReference type="ARBA" id="ARBA00022595"/>
    </source>
</evidence>
<evidence type="ECO:0000256" key="9">
    <source>
        <dbReference type="ARBA" id="ARBA00022692"/>
    </source>
</evidence>
<evidence type="ECO:0000256" key="12">
    <source>
        <dbReference type="ARBA" id="ARBA00022870"/>
    </source>
</evidence>
<evidence type="ECO:0000313" key="20">
    <source>
        <dbReference type="EMBL" id="QBK51044.1"/>
    </source>
</evidence>
<keyword evidence="16" id="KW-1015">Disulfide bond</keyword>
<evidence type="ECO:0000256" key="5">
    <source>
        <dbReference type="ARBA" id="ARBA00022506"/>
    </source>
</evidence>
<evidence type="ECO:0000256" key="15">
    <source>
        <dbReference type="ARBA" id="ARBA00023136"/>
    </source>
</evidence>
<evidence type="ECO:0000256" key="6">
    <source>
        <dbReference type="ARBA" id="ARBA00022511"/>
    </source>
</evidence>
<evidence type="ECO:0000256" key="11">
    <source>
        <dbReference type="ARBA" id="ARBA00022844"/>
    </source>
</evidence>
<gene>
    <name evidence="20" type="primary">F</name>
</gene>
<evidence type="ECO:0000256" key="4">
    <source>
        <dbReference type="ARBA" id="ARBA00016586"/>
    </source>
</evidence>
<keyword evidence="7" id="KW-1169">Fusion of virus membrane with host cell membrane</keyword>
<keyword evidence="15 19" id="KW-0472">Membrane</keyword>
<evidence type="ECO:0000256" key="17">
    <source>
        <dbReference type="ARBA" id="ARBA00023180"/>
    </source>
</evidence>
<evidence type="ECO:0000256" key="7">
    <source>
        <dbReference type="ARBA" id="ARBA00022521"/>
    </source>
</evidence>
<evidence type="ECO:0000256" key="10">
    <source>
        <dbReference type="ARBA" id="ARBA00022729"/>
    </source>
</evidence>
<keyword evidence="5" id="KW-1168">Fusion of virus membrane with host membrane</keyword>
<dbReference type="Pfam" id="PF00523">
    <property type="entry name" value="Fusion_gly"/>
    <property type="match status" value="1"/>
</dbReference>
<comment type="similarity">
    <text evidence="3">Belongs to the paramyxoviruses fusion glycoprotein family.</text>
</comment>
<keyword evidence="13" id="KW-0261">Viral envelope protein</keyword>
<dbReference type="GO" id="GO:0019031">
    <property type="term" value="C:viral envelope"/>
    <property type="evidence" value="ECO:0007669"/>
    <property type="project" value="UniProtKB-KW"/>
</dbReference>
<proteinExistence type="inferred from homology"/>
<dbReference type="GO" id="GO:0046718">
    <property type="term" value="P:symbiont entry into host cell"/>
    <property type="evidence" value="ECO:0007669"/>
    <property type="project" value="UniProtKB-KW"/>
</dbReference>
<keyword evidence="18" id="KW-1160">Virus entry into host cell</keyword>
<dbReference type="EMBL" id="MK491499">
    <property type="protein sequence ID" value="QBK51044.1"/>
    <property type="molecule type" value="Viral_cRNA"/>
</dbReference>
<keyword evidence="11" id="KW-0946">Virion</keyword>
<evidence type="ECO:0000256" key="13">
    <source>
        <dbReference type="ARBA" id="ARBA00022879"/>
    </source>
</evidence>
<keyword evidence="9 19" id="KW-0812">Transmembrane</keyword>
<dbReference type="CDD" id="cd12087">
    <property type="entry name" value="TM_EGFR-like"/>
    <property type="match status" value="1"/>
</dbReference>
<comment type="subcellular location">
    <subcellularLocation>
        <location evidence="1">Host cell membrane</location>
        <topology evidence="1">Single-pass membrane protein</topology>
    </subcellularLocation>
    <subcellularLocation>
        <location evidence="2">Virion membrane</location>
        <topology evidence="2">Single-pass type I membrane protein</topology>
    </subcellularLocation>
</comment>
<evidence type="ECO:0000256" key="3">
    <source>
        <dbReference type="ARBA" id="ARBA00008211"/>
    </source>
</evidence>
<dbReference type="Gene3D" id="1.10.287.2480">
    <property type="match status" value="2"/>
</dbReference>
<evidence type="ECO:0000256" key="2">
    <source>
        <dbReference type="ARBA" id="ARBA00004563"/>
    </source>
</evidence>
<keyword evidence="14 19" id="KW-1133">Transmembrane helix</keyword>
<evidence type="ECO:0000256" key="19">
    <source>
        <dbReference type="SAM" id="Phobius"/>
    </source>
</evidence>
<feature type="transmembrane region" description="Helical" evidence="19">
    <location>
        <begin position="103"/>
        <end position="125"/>
    </location>
</feature>
<accession>A0A481Y7U6</accession>
<feature type="transmembrane region" description="Helical" evidence="19">
    <location>
        <begin position="256"/>
        <end position="279"/>
    </location>
</feature>
<evidence type="ECO:0000256" key="14">
    <source>
        <dbReference type="ARBA" id="ARBA00022989"/>
    </source>
</evidence>
<sequence length="539" mass="58810">MEWKALLVLLLVLRSAVTLDEVYIEESCSTVTRGYKSVLRTGWYTNVFTLEVGNVENLTCTDGASLIKTELDLTKNALNELKTVSADQVAKEARFMSPRKPRFVLGAIALGVATAAAVTAGVALAKTIRLEGEVAAIRNSLKKTNEAVSTLSNGVRVLATAVNDLKEFISKKLTPAINKNKCDITDIKMAISFGQNNRRFLNVVRQFSDNAGITTAISLDLMTDQELVRAINNMPTSAGQISLMLNNRAMVRRKGFGILIGVYGGAVVYMVQLPIFGVIETPCWKVVAAPLCAKKHNNYACVLREDQGWYCTNAGSTAYYPNDHDCEVRGDYVFCDTAAGINVAHEVEVCNKNISSQVYPCKVSTSRHPVSMVALTPLGGLVSCYDEVSCSIGSNKVGIIKPLGKGCHHISNTDADTITIDNTVYQLSKVEGEKHTIKGEAVVARFDPLTFPEDQFNVAMDQVFESVSKAESLLDQSNLMMQASRTSSTSLGVGVALAVIFVLILLILAVYFIVIKRRQNMHKQSYPETTGHTNRAYIH</sequence>
<keyword evidence="8" id="KW-1162">Viral penetration into host cytoplasm</keyword>